<dbReference type="Pfam" id="PF01497">
    <property type="entry name" value="Peripla_BP_2"/>
    <property type="match status" value="1"/>
</dbReference>
<dbReference type="PANTHER" id="PTHR30532:SF24">
    <property type="entry name" value="FERRIC ENTEROBACTIN-BINDING PERIPLASMIC PROTEIN FEPB"/>
    <property type="match status" value="1"/>
</dbReference>
<dbReference type="InterPro" id="IPR002491">
    <property type="entry name" value="ABC_transptr_periplasmic_BD"/>
</dbReference>
<dbReference type="PANTHER" id="PTHR30532">
    <property type="entry name" value="IRON III DICITRATE-BINDING PERIPLASMIC PROTEIN"/>
    <property type="match status" value="1"/>
</dbReference>
<dbReference type="InterPro" id="IPR051313">
    <property type="entry name" value="Bact_iron-sidero_bind"/>
</dbReference>
<evidence type="ECO:0000313" key="8">
    <source>
        <dbReference type="Proteomes" id="UP000319255"/>
    </source>
</evidence>
<comment type="caution">
    <text evidence="7">The sequence shown here is derived from an EMBL/GenBank/DDBJ whole genome shotgun (WGS) entry which is preliminary data.</text>
</comment>
<comment type="similarity">
    <text evidence="2">Belongs to the bacterial solute-binding protein 8 family.</text>
</comment>
<evidence type="ECO:0000256" key="2">
    <source>
        <dbReference type="ARBA" id="ARBA00008814"/>
    </source>
</evidence>
<keyword evidence="8" id="KW-1185">Reference proteome</keyword>
<sequence>MALSRRALLAGAGALVIAPPVRAAGSGVRFRHVFGEIELAAPATRVVSLGSDSHDVLLALGVAPLAIRSWYGDYPYGVWPWAQPLLGDAEPVVIGGEISAETVASLAPDLIVGIGSGMSREEYDLLSRIAPVLMQEPGTSTYGTSWQTLTRTLGRAVGKDALAADLIADLERRFSETRARHPEWEGRTAVAVWQDSGQTGVYTDEDTRPRFLRELGFRPPEAVAALPSFDGFYAIVSSEDFSPIDADLVIWISGQAHASDIAALPMRGAMRARREGREIPLEEVLTGALSFGTILSLPFALREMEPLIVLALDGDPATPVPPAVETGLAP</sequence>
<evidence type="ECO:0000313" key="7">
    <source>
        <dbReference type="EMBL" id="TPE49581.1"/>
    </source>
</evidence>
<dbReference type="Gene3D" id="3.40.50.1980">
    <property type="entry name" value="Nitrogenase molybdenum iron protein domain"/>
    <property type="match status" value="2"/>
</dbReference>
<dbReference type="RefSeq" id="WP_140454845.1">
    <property type="nucleotide sequence ID" value="NZ_VFRP01000014.1"/>
</dbReference>
<protein>
    <submittedName>
        <fullName evidence="7">Iron-siderophore ABC transporter substrate-binding protein</fullName>
    </submittedName>
</protein>
<evidence type="ECO:0000256" key="4">
    <source>
        <dbReference type="ARBA" id="ARBA00022496"/>
    </source>
</evidence>
<keyword evidence="4" id="KW-0406">Ion transport</keyword>
<dbReference type="GO" id="GO:1901678">
    <property type="term" value="P:iron coordination entity transport"/>
    <property type="evidence" value="ECO:0007669"/>
    <property type="project" value="UniProtKB-ARBA"/>
</dbReference>
<keyword evidence="5" id="KW-0732">Signal</keyword>
<comment type="subcellular location">
    <subcellularLocation>
        <location evidence="1">Cell envelope</location>
    </subcellularLocation>
</comment>
<keyword evidence="3" id="KW-0813">Transport</keyword>
<dbReference type="Proteomes" id="UP000319255">
    <property type="component" value="Unassembled WGS sequence"/>
</dbReference>
<keyword evidence="4" id="KW-0408">Iron</keyword>
<dbReference type="CDD" id="cd01146">
    <property type="entry name" value="FhuD"/>
    <property type="match status" value="1"/>
</dbReference>
<evidence type="ECO:0000256" key="1">
    <source>
        <dbReference type="ARBA" id="ARBA00004196"/>
    </source>
</evidence>
<feature type="domain" description="Fe/B12 periplasmic-binding" evidence="6">
    <location>
        <begin position="45"/>
        <end position="312"/>
    </location>
</feature>
<gene>
    <name evidence="7" type="ORF">FJM51_14475</name>
</gene>
<dbReference type="SUPFAM" id="SSF53807">
    <property type="entry name" value="Helical backbone' metal receptor"/>
    <property type="match status" value="1"/>
</dbReference>
<dbReference type="AlphaFoldDB" id="A0A501WRF1"/>
<dbReference type="EMBL" id="VFRP01000014">
    <property type="protein sequence ID" value="TPE49581.1"/>
    <property type="molecule type" value="Genomic_DNA"/>
</dbReference>
<name>A0A501WRF1_9RHOB</name>
<reference evidence="7 8" key="1">
    <citation type="submission" date="2019-06" db="EMBL/GenBank/DDBJ databases">
        <title>A novel bacterium of genus Amaricoccus, isolated from marine sediment.</title>
        <authorList>
            <person name="Huang H."/>
            <person name="Mo K."/>
            <person name="Hu Y."/>
        </authorList>
    </citation>
    <scope>NUCLEOTIDE SEQUENCE [LARGE SCALE GENOMIC DNA]</scope>
    <source>
        <strain evidence="7 8">HB172011</strain>
    </source>
</reference>
<accession>A0A501WRF1</accession>
<evidence type="ECO:0000256" key="3">
    <source>
        <dbReference type="ARBA" id="ARBA00022448"/>
    </source>
</evidence>
<organism evidence="7 8">
    <name type="scientific">Amaricoccus solimangrovi</name>
    <dbReference type="NCBI Taxonomy" id="2589815"/>
    <lineage>
        <taxon>Bacteria</taxon>
        <taxon>Pseudomonadati</taxon>
        <taxon>Pseudomonadota</taxon>
        <taxon>Alphaproteobacteria</taxon>
        <taxon>Rhodobacterales</taxon>
        <taxon>Paracoccaceae</taxon>
        <taxon>Amaricoccus</taxon>
    </lineage>
</organism>
<evidence type="ECO:0000256" key="5">
    <source>
        <dbReference type="ARBA" id="ARBA00022729"/>
    </source>
</evidence>
<keyword evidence="4" id="KW-0410">Iron transport</keyword>
<evidence type="ECO:0000259" key="6">
    <source>
        <dbReference type="PROSITE" id="PS50983"/>
    </source>
</evidence>
<dbReference type="GO" id="GO:0030288">
    <property type="term" value="C:outer membrane-bounded periplasmic space"/>
    <property type="evidence" value="ECO:0007669"/>
    <property type="project" value="TreeGrafter"/>
</dbReference>
<dbReference type="OrthoDB" id="1846031at2"/>
<proteinExistence type="inferred from homology"/>
<dbReference type="PROSITE" id="PS50983">
    <property type="entry name" value="FE_B12_PBP"/>
    <property type="match status" value="1"/>
</dbReference>